<dbReference type="GO" id="GO:0030246">
    <property type="term" value="F:carbohydrate binding"/>
    <property type="evidence" value="ECO:0007669"/>
    <property type="project" value="UniProtKB-KW"/>
</dbReference>
<evidence type="ECO:0000256" key="10">
    <source>
        <dbReference type="ARBA" id="ARBA00022741"/>
    </source>
</evidence>
<keyword evidence="13 21" id="KW-1133">Transmembrane helix</keyword>
<keyword evidence="3" id="KW-0723">Serine/threonine-protein kinase</keyword>
<dbReference type="PROSITE" id="PS00107">
    <property type="entry name" value="PROTEIN_KINASE_ATP"/>
    <property type="match status" value="1"/>
</dbReference>
<dbReference type="InterPro" id="IPR051343">
    <property type="entry name" value="G-type_lectin_kinases/EP1-like"/>
</dbReference>
<evidence type="ECO:0000256" key="1">
    <source>
        <dbReference type="ARBA" id="ARBA00004479"/>
    </source>
</evidence>
<gene>
    <name evidence="24" type="ORF">RHSIM_Rhsim06G0122900</name>
</gene>
<dbReference type="Gene3D" id="2.90.10.10">
    <property type="entry name" value="Bulb-type lectin domain"/>
    <property type="match status" value="1"/>
</dbReference>
<evidence type="ECO:0000256" key="21">
    <source>
        <dbReference type="SAM" id="Phobius"/>
    </source>
</evidence>
<evidence type="ECO:0000256" key="17">
    <source>
        <dbReference type="ARBA" id="ARBA00023180"/>
    </source>
</evidence>
<evidence type="ECO:0000256" key="16">
    <source>
        <dbReference type="ARBA" id="ARBA00023170"/>
    </source>
</evidence>
<keyword evidence="17" id="KW-0325">Glycoprotein</keyword>
<evidence type="ECO:0000256" key="4">
    <source>
        <dbReference type="ARBA" id="ARBA00022536"/>
    </source>
</evidence>
<keyword evidence="16" id="KW-0675">Receptor</keyword>
<dbReference type="SUPFAM" id="SSF56112">
    <property type="entry name" value="Protein kinase-like (PK-like)"/>
    <property type="match status" value="1"/>
</dbReference>
<keyword evidence="12 20" id="KW-0067">ATP-binding</keyword>
<dbReference type="SMART" id="SM00220">
    <property type="entry name" value="S_TKc"/>
    <property type="match status" value="1"/>
</dbReference>
<dbReference type="GO" id="GO:0016020">
    <property type="term" value="C:membrane"/>
    <property type="evidence" value="ECO:0007669"/>
    <property type="project" value="UniProtKB-SubCell"/>
</dbReference>
<dbReference type="Gene3D" id="1.10.510.10">
    <property type="entry name" value="Transferase(Phosphotransferase) domain 1"/>
    <property type="match status" value="1"/>
</dbReference>
<evidence type="ECO:0000256" key="14">
    <source>
        <dbReference type="ARBA" id="ARBA00023136"/>
    </source>
</evidence>
<feature type="domain" description="Protein kinase" evidence="22">
    <location>
        <begin position="534"/>
        <end position="818"/>
    </location>
</feature>
<proteinExistence type="predicted"/>
<dbReference type="EC" id="2.7.11.1" evidence="2"/>
<dbReference type="Gene3D" id="3.30.200.20">
    <property type="entry name" value="Phosphorylase Kinase, domain 1"/>
    <property type="match status" value="1"/>
</dbReference>
<evidence type="ECO:0000256" key="9">
    <source>
        <dbReference type="ARBA" id="ARBA00022734"/>
    </source>
</evidence>
<dbReference type="FunFam" id="1.10.510.10:FF:000248">
    <property type="entry name" value="S-receptor-like kinase 5"/>
    <property type="match status" value="1"/>
</dbReference>
<keyword evidence="5" id="KW-0597">Phosphoprotein</keyword>
<keyword evidence="14 21" id="KW-0472">Membrane</keyword>
<dbReference type="InterPro" id="IPR008271">
    <property type="entry name" value="Ser/Thr_kinase_AS"/>
</dbReference>
<comment type="caution">
    <text evidence="24">The sequence shown here is derived from an EMBL/GenBank/DDBJ whole genome shotgun (WGS) entry which is preliminary data.</text>
</comment>
<evidence type="ECO:0000256" key="20">
    <source>
        <dbReference type="PROSITE-ProRule" id="PRU10141"/>
    </source>
</evidence>
<evidence type="ECO:0000256" key="5">
    <source>
        <dbReference type="ARBA" id="ARBA00022553"/>
    </source>
</evidence>
<dbReference type="SMART" id="SM00108">
    <property type="entry name" value="B_lectin"/>
    <property type="match status" value="1"/>
</dbReference>
<keyword evidence="8" id="KW-0732">Signal</keyword>
<sequence>MSHSGLQIESAFRISNSYIKFLDFFGKSVLELIRIRHIRGVLSTMIQNNRTHVIYTLASCAGEARQRPKPPLDPSAGRSRPYLRESAAALYVLGPTAALHVRGPVCPNMSAALSIRSSLCHMSSPDTVVKALTWSTEIILTFPTARKLAHNSHACLANGLNNALSFEYQSVANLSTTWINNPTINISSYDDDEGFRSITPVLSQPNTSQFISGFYCFPNETSCFFGVVIFAYRSKYSGNVIGPQLVWSAHPDSPVKVNATLKLMGNGNLILEDADGYMVWSTNTGGKSVTVLRFTETGNLVLFDRNNVTVWQSFDNPTNCLVLGQKLVTGQKLIASSSLSDLSRGLYSLYVEYFSGQGYYALYGSFEANPPFMRLETDGHLKVYEWDGFSDGVLWKTVADLLTSGLSDDECGYPMPFEKARARLEDCKNACLRNCSCKAAVFTDASSDSVLTRESSNQTVITANRFSSKKSRSGTIILGSSLGAFLGVCLLVGTCIFVFKMKREREELDDEFSIAEVPGMPTRFSYDDLKTATNDFNKKLGEGGFGSVFQGTLSDGTEVAVKRLAGLSQIKKSFLAEVQTIGSIHHVNLVRLIGFCAENSIRLLVYEYMSNRSLDRWISKRHQELTLGWESRRKIIADIAKGLAYLHEECRQKIYHLDIKPQNVLLDENFEAKVSDFGLAKLIDKDQSHVVATLGGTPGYMAPEWLSSIITEKVDVYSFGVVVLEILCGRKNVDRSLPEKEMHLVALFERKGEEGQLLDMVDKHNADMQLHKAEVVEMMKLVVWCLQSDYHRRPSMTVVVQLLEGLVSVQDNLDYNFINAPATRTKAATGEEMDSNIHDGTPLFAFDLSGPRKISNSTGTSKETKACGACPLQ</sequence>
<feature type="domain" description="Bulb-type lectin" evidence="23">
    <location>
        <begin position="195"/>
        <end position="315"/>
    </location>
</feature>
<keyword evidence="7 21" id="KW-0812">Transmembrane</keyword>
<evidence type="ECO:0000256" key="11">
    <source>
        <dbReference type="ARBA" id="ARBA00022777"/>
    </source>
</evidence>
<reference evidence="24" key="1">
    <citation type="submission" date="2019-11" db="EMBL/GenBank/DDBJ databases">
        <authorList>
            <person name="Liu Y."/>
            <person name="Hou J."/>
            <person name="Li T.-Q."/>
            <person name="Guan C.-H."/>
            <person name="Wu X."/>
            <person name="Wu H.-Z."/>
            <person name="Ling F."/>
            <person name="Zhang R."/>
            <person name="Shi X.-G."/>
            <person name="Ren J.-P."/>
            <person name="Chen E.-F."/>
            <person name="Sun J.-M."/>
        </authorList>
    </citation>
    <scope>NUCLEOTIDE SEQUENCE</scope>
    <source>
        <strain evidence="24">Adult_tree_wgs_1</strain>
        <tissue evidence="24">Leaves</tissue>
    </source>
</reference>
<evidence type="ECO:0000256" key="15">
    <source>
        <dbReference type="ARBA" id="ARBA00023157"/>
    </source>
</evidence>
<dbReference type="PROSITE" id="PS50927">
    <property type="entry name" value="BULB_LECTIN"/>
    <property type="match status" value="1"/>
</dbReference>
<accession>A0A834GTF2</accession>
<keyword evidence="4" id="KW-0245">EGF-like domain</keyword>
<comment type="catalytic activity">
    <reaction evidence="19">
        <text>L-seryl-[protein] + ATP = O-phospho-L-seryl-[protein] + ADP + H(+)</text>
        <dbReference type="Rhea" id="RHEA:17989"/>
        <dbReference type="Rhea" id="RHEA-COMP:9863"/>
        <dbReference type="Rhea" id="RHEA-COMP:11604"/>
        <dbReference type="ChEBI" id="CHEBI:15378"/>
        <dbReference type="ChEBI" id="CHEBI:29999"/>
        <dbReference type="ChEBI" id="CHEBI:30616"/>
        <dbReference type="ChEBI" id="CHEBI:83421"/>
        <dbReference type="ChEBI" id="CHEBI:456216"/>
        <dbReference type="EC" id="2.7.11.1"/>
    </reaction>
</comment>
<keyword evidence="6" id="KW-0808">Transferase</keyword>
<evidence type="ECO:0000256" key="7">
    <source>
        <dbReference type="ARBA" id="ARBA00022692"/>
    </source>
</evidence>
<dbReference type="CDD" id="cd14066">
    <property type="entry name" value="STKc_IRAK"/>
    <property type="match status" value="1"/>
</dbReference>
<dbReference type="InterPro" id="IPR011009">
    <property type="entry name" value="Kinase-like_dom_sf"/>
</dbReference>
<evidence type="ECO:0000256" key="13">
    <source>
        <dbReference type="ARBA" id="ARBA00022989"/>
    </source>
</evidence>
<evidence type="ECO:0000256" key="8">
    <source>
        <dbReference type="ARBA" id="ARBA00022729"/>
    </source>
</evidence>
<comment type="catalytic activity">
    <reaction evidence="18">
        <text>L-threonyl-[protein] + ATP = O-phospho-L-threonyl-[protein] + ADP + H(+)</text>
        <dbReference type="Rhea" id="RHEA:46608"/>
        <dbReference type="Rhea" id="RHEA-COMP:11060"/>
        <dbReference type="Rhea" id="RHEA-COMP:11605"/>
        <dbReference type="ChEBI" id="CHEBI:15378"/>
        <dbReference type="ChEBI" id="CHEBI:30013"/>
        <dbReference type="ChEBI" id="CHEBI:30616"/>
        <dbReference type="ChEBI" id="CHEBI:61977"/>
        <dbReference type="ChEBI" id="CHEBI:456216"/>
        <dbReference type="EC" id="2.7.11.1"/>
    </reaction>
</comment>
<dbReference type="FunFam" id="3.30.200.20:FF:000178">
    <property type="entry name" value="serine/threonine-protein kinase PBS1-like"/>
    <property type="match status" value="1"/>
</dbReference>
<dbReference type="Pfam" id="PF00069">
    <property type="entry name" value="Pkinase"/>
    <property type="match status" value="1"/>
</dbReference>
<feature type="binding site" evidence="20">
    <location>
        <position position="562"/>
    </location>
    <ligand>
        <name>ATP</name>
        <dbReference type="ChEBI" id="CHEBI:30616"/>
    </ligand>
</feature>
<evidence type="ECO:0000313" key="24">
    <source>
        <dbReference type="EMBL" id="KAF7141969.1"/>
    </source>
</evidence>
<evidence type="ECO:0000256" key="18">
    <source>
        <dbReference type="ARBA" id="ARBA00047899"/>
    </source>
</evidence>
<evidence type="ECO:0000259" key="22">
    <source>
        <dbReference type="PROSITE" id="PS50011"/>
    </source>
</evidence>
<keyword evidence="25" id="KW-1185">Reference proteome</keyword>
<evidence type="ECO:0000259" key="23">
    <source>
        <dbReference type="PROSITE" id="PS50927"/>
    </source>
</evidence>
<dbReference type="PANTHER" id="PTHR47976">
    <property type="entry name" value="G-TYPE LECTIN S-RECEPTOR-LIKE SERINE/THREONINE-PROTEIN KINASE SD2-5"/>
    <property type="match status" value="1"/>
</dbReference>
<dbReference type="Pfam" id="PF01453">
    <property type="entry name" value="B_lectin"/>
    <property type="match status" value="1"/>
</dbReference>
<dbReference type="InterPro" id="IPR036426">
    <property type="entry name" value="Bulb-type_lectin_dom_sf"/>
</dbReference>
<evidence type="ECO:0000256" key="6">
    <source>
        <dbReference type="ARBA" id="ARBA00022679"/>
    </source>
</evidence>
<organism evidence="24 25">
    <name type="scientific">Rhododendron simsii</name>
    <name type="common">Sims's rhododendron</name>
    <dbReference type="NCBI Taxonomy" id="118357"/>
    <lineage>
        <taxon>Eukaryota</taxon>
        <taxon>Viridiplantae</taxon>
        <taxon>Streptophyta</taxon>
        <taxon>Embryophyta</taxon>
        <taxon>Tracheophyta</taxon>
        <taxon>Spermatophyta</taxon>
        <taxon>Magnoliopsida</taxon>
        <taxon>eudicotyledons</taxon>
        <taxon>Gunneridae</taxon>
        <taxon>Pentapetalae</taxon>
        <taxon>asterids</taxon>
        <taxon>Ericales</taxon>
        <taxon>Ericaceae</taxon>
        <taxon>Ericoideae</taxon>
        <taxon>Rhodoreae</taxon>
        <taxon>Rhododendron</taxon>
    </lineage>
</organism>
<keyword evidence="11" id="KW-0418">Kinase</keyword>
<keyword evidence="10 20" id="KW-0547">Nucleotide-binding</keyword>
<comment type="subcellular location">
    <subcellularLocation>
        <location evidence="1">Membrane</location>
        <topology evidence="1">Single-pass type I membrane protein</topology>
    </subcellularLocation>
</comment>
<dbReference type="SUPFAM" id="SSF51110">
    <property type="entry name" value="alpha-D-mannose-specific plant lectins"/>
    <property type="match status" value="1"/>
</dbReference>
<evidence type="ECO:0000256" key="19">
    <source>
        <dbReference type="ARBA" id="ARBA00048679"/>
    </source>
</evidence>
<dbReference type="PANTHER" id="PTHR47976:SF30">
    <property type="entry name" value="RECEPTOR-LIKE SERINE_THREONINE-PROTEIN KINASE"/>
    <property type="match status" value="1"/>
</dbReference>
<dbReference type="OrthoDB" id="4062651at2759"/>
<dbReference type="PROSITE" id="PS50011">
    <property type="entry name" value="PROTEIN_KINASE_DOM"/>
    <property type="match status" value="1"/>
</dbReference>
<evidence type="ECO:0000256" key="3">
    <source>
        <dbReference type="ARBA" id="ARBA00022527"/>
    </source>
</evidence>
<evidence type="ECO:0000313" key="25">
    <source>
        <dbReference type="Proteomes" id="UP000626092"/>
    </source>
</evidence>
<name>A0A834GTF2_RHOSS</name>
<evidence type="ECO:0000256" key="2">
    <source>
        <dbReference type="ARBA" id="ARBA00012513"/>
    </source>
</evidence>
<dbReference type="GO" id="GO:0004674">
    <property type="term" value="F:protein serine/threonine kinase activity"/>
    <property type="evidence" value="ECO:0007669"/>
    <property type="project" value="UniProtKB-KW"/>
</dbReference>
<dbReference type="PROSITE" id="PS00108">
    <property type="entry name" value="PROTEIN_KINASE_ST"/>
    <property type="match status" value="1"/>
</dbReference>
<dbReference type="EMBL" id="WJXA01000006">
    <property type="protein sequence ID" value="KAF7141969.1"/>
    <property type="molecule type" value="Genomic_DNA"/>
</dbReference>
<keyword evidence="9" id="KW-0430">Lectin</keyword>
<dbReference type="GO" id="GO:0005524">
    <property type="term" value="F:ATP binding"/>
    <property type="evidence" value="ECO:0007669"/>
    <property type="project" value="UniProtKB-UniRule"/>
</dbReference>
<protein>
    <recommendedName>
        <fullName evidence="2">non-specific serine/threonine protein kinase</fullName>
        <ecNumber evidence="2">2.7.11.1</ecNumber>
    </recommendedName>
</protein>
<dbReference type="InterPro" id="IPR017441">
    <property type="entry name" value="Protein_kinase_ATP_BS"/>
</dbReference>
<dbReference type="CDD" id="cd00028">
    <property type="entry name" value="B_lectin"/>
    <property type="match status" value="1"/>
</dbReference>
<dbReference type="InterPro" id="IPR001480">
    <property type="entry name" value="Bulb-type_lectin_dom"/>
</dbReference>
<evidence type="ECO:0000256" key="12">
    <source>
        <dbReference type="ARBA" id="ARBA00022840"/>
    </source>
</evidence>
<keyword evidence="15" id="KW-1015">Disulfide bond</keyword>
<dbReference type="Proteomes" id="UP000626092">
    <property type="component" value="Unassembled WGS sequence"/>
</dbReference>
<dbReference type="AlphaFoldDB" id="A0A834GTF2"/>
<feature type="transmembrane region" description="Helical" evidence="21">
    <location>
        <begin position="476"/>
        <end position="499"/>
    </location>
</feature>
<dbReference type="InterPro" id="IPR000719">
    <property type="entry name" value="Prot_kinase_dom"/>
</dbReference>